<organism evidence="8 9">
    <name type="scientific">Sinanodonta woodiana</name>
    <name type="common">Chinese pond mussel</name>
    <name type="synonym">Anodonta woodiana</name>
    <dbReference type="NCBI Taxonomy" id="1069815"/>
    <lineage>
        <taxon>Eukaryota</taxon>
        <taxon>Metazoa</taxon>
        <taxon>Spiralia</taxon>
        <taxon>Lophotrochozoa</taxon>
        <taxon>Mollusca</taxon>
        <taxon>Bivalvia</taxon>
        <taxon>Autobranchia</taxon>
        <taxon>Heteroconchia</taxon>
        <taxon>Palaeoheterodonta</taxon>
        <taxon>Unionida</taxon>
        <taxon>Unionoidea</taxon>
        <taxon>Unionidae</taxon>
        <taxon>Unioninae</taxon>
        <taxon>Sinanodonta</taxon>
    </lineage>
</organism>
<protein>
    <recommendedName>
        <fullName evidence="10">Solute carrier family 13 member 5</fullName>
    </recommendedName>
</protein>
<dbReference type="PROSITE" id="PS01271">
    <property type="entry name" value="NA_SULFATE"/>
    <property type="match status" value="1"/>
</dbReference>
<evidence type="ECO:0000256" key="3">
    <source>
        <dbReference type="ARBA" id="ARBA00022448"/>
    </source>
</evidence>
<feature type="transmembrane region" description="Helical" evidence="7">
    <location>
        <begin position="467"/>
        <end position="497"/>
    </location>
</feature>
<evidence type="ECO:0000256" key="5">
    <source>
        <dbReference type="ARBA" id="ARBA00022989"/>
    </source>
</evidence>
<dbReference type="Proteomes" id="UP001634394">
    <property type="component" value="Unassembled WGS sequence"/>
</dbReference>
<dbReference type="PANTHER" id="PTHR10283:SF82">
    <property type="entry name" value="SOLUTE CARRIER FAMILY 13 MEMBER 2"/>
    <property type="match status" value="1"/>
</dbReference>
<sequence length="614" mass="67856">MRFLRDLWDIKDILIVILTPIILLPLPVLSPRSEALCAYAVLIMAVYWLTEALPIAVTSLLPIILFPVLGLMTAKDVSAKYINDASTLFIGGLIMAAAIEHWNIHKRIALKILMYVGSEPKWLMLGLMIPTWFLSMWISNTATTAMMIPIANAILVQIKKTEIDVKEVDGVDNPALDVKDIALKDLPVNVTATQTDDAHVDLDENCSDVKEKEAKNEEEEAAKEMRQDPHYMRMCKALSLCIAYSANIGGIGSVTGTGPNLVFKGQIDIEYQKYGLDSPITFTNWMAFCVPTSVILLVILWIWFQIYFLRCRGCCGCCNGKRRKPNVKAIIQEEYRKLGPIDFAQAAVMVHFAVLVLLWITRDLGGLSGWGNLFKKKYISDCVPAILISVLLFIVPTKIPRVFGCGGTDRKEKTKPLLHWSVVHEKLPWGVFLLLGGGFAMASAVEKSKLSVWIGEKMSVFSDLEPWVMNLILCFIVATATEVTSNAATCTLMMPILAKLARNLNVNPMYLMFPGAIATSFAFMLPVATPPNAVVFSYGYLRVIDMASAGFIMNLLCIPVLVLTTEIIGNAVYSFKELPAGFLTHTTTSMVDILANTTVTADIFFANTTNTTSL</sequence>
<feature type="transmembrane region" description="Helical" evidence="7">
    <location>
        <begin position="549"/>
        <end position="573"/>
    </location>
</feature>
<evidence type="ECO:0000256" key="2">
    <source>
        <dbReference type="ARBA" id="ARBA00006772"/>
    </source>
</evidence>
<feature type="transmembrane region" description="Helical" evidence="7">
    <location>
        <begin position="81"/>
        <end position="102"/>
    </location>
</feature>
<name>A0ABD3V8K3_SINWO</name>
<proteinExistence type="inferred from homology"/>
<dbReference type="InterPro" id="IPR001898">
    <property type="entry name" value="SLC13A/DASS"/>
</dbReference>
<keyword evidence="4 7" id="KW-0812">Transmembrane</keyword>
<keyword evidence="5 7" id="KW-1133">Transmembrane helix</keyword>
<gene>
    <name evidence="8" type="ORF">ACJMK2_012200</name>
</gene>
<keyword evidence="6 7" id="KW-0472">Membrane</keyword>
<reference evidence="8 9" key="1">
    <citation type="submission" date="2024-11" db="EMBL/GenBank/DDBJ databases">
        <title>Chromosome-level genome assembly of the freshwater bivalve Anodonta woodiana.</title>
        <authorList>
            <person name="Chen X."/>
        </authorList>
    </citation>
    <scope>NUCLEOTIDE SEQUENCE [LARGE SCALE GENOMIC DNA]</scope>
    <source>
        <strain evidence="8">MN2024</strain>
        <tissue evidence="8">Gills</tissue>
    </source>
</reference>
<dbReference type="InterPro" id="IPR031312">
    <property type="entry name" value="Na/sul_symport_CS"/>
</dbReference>
<feature type="transmembrane region" description="Helical" evidence="7">
    <location>
        <begin position="427"/>
        <end position="445"/>
    </location>
</feature>
<feature type="transmembrane region" description="Helical" evidence="7">
    <location>
        <begin position="36"/>
        <end position="69"/>
    </location>
</feature>
<feature type="transmembrane region" description="Helical" evidence="7">
    <location>
        <begin position="378"/>
        <end position="395"/>
    </location>
</feature>
<dbReference type="CDD" id="cd01115">
    <property type="entry name" value="SLC13_permease"/>
    <property type="match status" value="1"/>
</dbReference>
<feature type="transmembrane region" description="Helical" evidence="7">
    <location>
        <begin position="12"/>
        <end position="30"/>
    </location>
</feature>
<evidence type="ECO:0000313" key="9">
    <source>
        <dbReference type="Proteomes" id="UP001634394"/>
    </source>
</evidence>
<evidence type="ECO:0000313" key="8">
    <source>
        <dbReference type="EMBL" id="KAL3857546.1"/>
    </source>
</evidence>
<evidence type="ECO:0000256" key="4">
    <source>
        <dbReference type="ARBA" id="ARBA00022692"/>
    </source>
</evidence>
<dbReference type="GO" id="GO:0015141">
    <property type="term" value="F:succinate transmembrane transporter activity"/>
    <property type="evidence" value="ECO:0007669"/>
    <property type="project" value="UniProtKB-ARBA"/>
</dbReference>
<dbReference type="GO" id="GO:0016020">
    <property type="term" value="C:membrane"/>
    <property type="evidence" value="ECO:0007669"/>
    <property type="project" value="UniProtKB-SubCell"/>
</dbReference>
<dbReference type="Pfam" id="PF00939">
    <property type="entry name" value="Na_sulph_symp"/>
    <property type="match status" value="1"/>
</dbReference>
<evidence type="ECO:0000256" key="1">
    <source>
        <dbReference type="ARBA" id="ARBA00004141"/>
    </source>
</evidence>
<comment type="similarity">
    <text evidence="2">Belongs to the SLC13A/DASS transporter (TC 2.A.47) family. NADC subfamily.</text>
</comment>
<dbReference type="PANTHER" id="PTHR10283">
    <property type="entry name" value="SOLUTE CARRIER FAMILY 13 MEMBER"/>
    <property type="match status" value="1"/>
</dbReference>
<evidence type="ECO:0000256" key="6">
    <source>
        <dbReference type="ARBA" id="ARBA00023136"/>
    </source>
</evidence>
<dbReference type="EMBL" id="JBJQND010000013">
    <property type="protein sequence ID" value="KAL3857546.1"/>
    <property type="molecule type" value="Genomic_DNA"/>
</dbReference>
<feature type="transmembrane region" description="Helical" evidence="7">
    <location>
        <begin position="285"/>
        <end position="304"/>
    </location>
</feature>
<feature type="transmembrane region" description="Helical" evidence="7">
    <location>
        <begin position="338"/>
        <end position="358"/>
    </location>
</feature>
<comment type="subcellular location">
    <subcellularLocation>
        <location evidence="1">Membrane</location>
        <topology evidence="1">Multi-pass membrane protein</topology>
    </subcellularLocation>
</comment>
<dbReference type="AlphaFoldDB" id="A0ABD3V8K3"/>
<feature type="transmembrane region" description="Helical" evidence="7">
    <location>
        <begin position="235"/>
        <end position="254"/>
    </location>
</feature>
<comment type="caution">
    <text evidence="8">The sequence shown here is derived from an EMBL/GenBank/DDBJ whole genome shotgun (WGS) entry which is preliminary data.</text>
</comment>
<evidence type="ECO:0008006" key="10">
    <source>
        <dbReference type="Google" id="ProtNLM"/>
    </source>
</evidence>
<keyword evidence="3" id="KW-0813">Transport</keyword>
<accession>A0ABD3V8K3</accession>
<keyword evidence="9" id="KW-1185">Reference proteome</keyword>
<evidence type="ECO:0000256" key="7">
    <source>
        <dbReference type="SAM" id="Phobius"/>
    </source>
</evidence>
<feature type="transmembrane region" description="Helical" evidence="7">
    <location>
        <begin position="509"/>
        <end position="529"/>
    </location>
</feature>